<dbReference type="GO" id="GO:0140359">
    <property type="term" value="F:ABC-type transporter activity"/>
    <property type="evidence" value="ECO:0007669"/>
    <property type="project" value="InterPro"/>
</dbReference>
<dbReference type="InterPro" id="IPR008995">
    <property type="entry name" value="Mo/tungstate-bd_C_term_dom"/>
</dbReference>
<dbReference type="SUPFAM" id="SSF50331">
    <property type="entry name" value="MOP-like"/>
    <property type="match status" value="1"/>
</dbReference>
<dbReference type="Gene3D" id="2.40.50.100">
    <property type="match status" value="1"/>
</dbReference>
<proteinExistence type="predicted"/>
<evidence type="ECO:0000256" key="4">
    <source>
        <dbReference type="ARBA" id="ARBA00022741"/>
    </source>
</evidence>
<evidence type="ECO:0000259" key="6">
    <source>
        <dbReference type="PROSITE" id="PS50893"/>
    </source>
</evidence>
<dbReference type="InterPro" id="IPR017871">
    <property type="entry name" value="ABC_transporter-like_CS"/>
</dbReference>
<dbReference type="AlphaFoldDB" id="A0A643G2M8"/>
<dbReference type="GeneID" id="98406809"/>
<keyword evidence="2" id="KW-1003">Cell membrane</keyword>
<dbReference type="GO" id="GO:0016887">
    <property type="term" value="F:ATP hydrolysis activity"/>
    <property type="evidence" value="ECO:0007669"/>
    <property type="project" value="InterPro"/>
</dbReference>
<dbReference type="SUPFAM" id="SSF52540">
    <property type="entry name" value="P-loop containing nucleoside triphosphate hydrolases"/>
    <property type="match status" value="1"/>
</dbReference>
<dbReference type="InterPro" id="IPR027417">
    <property type="entry name" value="P-loop_NTPase"/>
</dbReference>
<keyword evidence="7" id="KW-0614">Plasmid</keyword>
<sequence length="365" mass="39960">MASVSLRGVDKAFGDQHIIRNVSVDIPDGEFCVLVGPSGSGKSTLLRIIAGLEDVTGGSVHIGGRDVTRLQPKDRDIAMVFQSYALYPQLTVRENMGFSLKLAKRPKAEIVRIVNEIARSLALEPLLDRYPRQLSGGQRQRVAMGRAIVRQPSVFLFDEPLSNLDAALRHHVRGEIREMYERLRTTCVYVTHDQVEAMTLADRIVVLRDGKVEQVGTPVELYDRPVNRFVAQFIGAPAINFFAGVAKVCAGRTTIRCADGIEFALPGHQTVEDGQSVECGVRPEHICVGAPDHSRTDVVSMGARVKTGEFYGADTLLSCDTPVGMLATTGRDRTAYGARQGAQVLLQIPSANVHLFDRRTGLRVN</sequence>
<reference evidence="7 8" key="1">
    <citation type="submission" date="2020-10" db="EMBL/GenBank/DDBJ databases">
        <title>Complete genome sequence of Cupriavidus basilensis CCUG 49340T.</title>
        <authorList>
            <person name="Salva-Serra F."/>
            <person name="Donoso R.A."/>
            <person name="Cho K.H."/>
            <person name="Yoo J.A."/>
            <person name="Lee K."/>
            <person name="Yoon S.-H."/>
            <person name="Perez-Pantoja D."/>
            <person name="Moore E.R.B."/>
        </authorList>
    </citation>
    <scope>NUCLEOTIDE SEQUENCE [LARGE SCALE GENOMIC DNA]</scope>
    <source>
        <strain evidence="8">CCUG 49340</strain>
        <plasmid evidence="7 8">pRK1-2</plasmid>
    </source>
</reference>
<evidence type="ECO:0000256" key="1">
    <source>
        <dbReference type="ARBA" id="ARBA00022448"/>
    </source>
</evidence>
<dbReference type="InterPro" id="IPR012340">
    <property type="entry name" value="NA-bd_OB-fold"/>
</dbReference>
<dbReference type="RefSeq" id="WP_150984718.1">
    <property type="nucleotide sequence ID" value="NZ_CP062806.1"/>
</dbReference>
<dbReference type="GO" id="GO:0008643">
    <property type="term" value="P:carbohydrate transport"/>
    <property type="evidence" value="ECO:0007669"/>
    <property type="project" value="InterPro"/>
</dbReference>
<dbReference type="EMBL" id="CP062806">
    <property type="protein sequence ID" value="QOT82116.1"/>
    <property type="molecule type" value="Genomic_DNA"/>
</dbReference>
<organism evidence="7 8">
    <name type="scientific">Cupriavidus basilensis</name>
    <dbReference type="NCBI Taxonomy" id="68895"/>
    <lineage>
        <taxon>Bacteria</taxon>
        <taxon>Pseudomonadati</taxon>
        <taxon>Pseudomonadota</taxon>
        <taxon>Betaproteobacteria</taxon>
        <taxon>Burkholderiales</taxon>
        <taxon>Burkholderiaceae</taxon>
        <taxon>Cupriavidus</taxon>
    </lineage>
</organism>
<dbReference type="PROSITE" id="PS50893">
    <property type="entry name" value="ABC_TRANSPORTER_2"/>
    <property type="match status" value="1"/>
</dbReference>
<dbReference type="NCBIfam" id="NF008653">
    <property type="entry name" value="PRK11650.1"/>
    <property type="match status" value="1"/>
</dbReference>
<dbReference type="GO" id="GO:0005524">
    <property type="term" value="F:ATP binding"/>
    <property type="evidence" value="ECO:0007669"/>
    <property type="project" value="UniProtKB-KW"/>
</dbReference>
<dbReference type="PANTHER" id="PTHR43875">
    <property type="entry name" value="MALTODEXTRIN IMPORT ATP-BINDING PROTEIN MSMX"/>
    <property type="match status" value="1"/>
</dbReference>
<dbReference type="InterPro" id="IPR040582">
    <property type="entry name" value="OB_MalK-like"/>
</dbReference>
<dbReference type="PANTHER" id="PTHR43875:SF10">
    <property type="entry name" value="BLL2173 PROTEIN"/>
    <property type="match status" value="1"/>
</dbReference>
<dbReference type="InterPro" id="IPR047641">
    <property type="entry name" value="ABC_transpr_MalK/UgpC-like"/>
</dbReference>
<keyword evidence="3" id="KW-0472">Membrane</keyword>
<feature type="domain" description="ABC transporter" evidence="6">
    <location>
        <begin position="4"/>
        <end position="234"/>
    </location>
</feature>
<dbReference type="SMART" id="SM00382">
    <property type="entry name" value="AAA"/>
    <property type="match status" value="1"/>
</dbReference>
<dbReference type="CDD" id="cd03301">
    <property type="entry name" value="ABC_MalK_N"/>
    <property type="match status" value="1"/>
</dbReference>
<accession>A0A643G2M8</accession>
<keyword evidence="5 7" id="KW-0067">ATP-binding</keyword>
<evidence type="ECO:0000256" key="3">
    <source>
        <dbReference type="ARBA" id="ARBA00022519"/>
    </source>
</evidence>
<dbReference type="Gene3D" id="2.40.50.140">
    <property type="entry name" value="Nucleic acid-binding proteins"/>
    <property type="match status" value="1"/>
</dbReference>
<dbReference type="InterPro" id="IPR003439">
    <property type="entry name" value="ABC_transporter-like_ATP-bd"/>
</dbReference>
<dbReference type="Pfam" id="PF17912">
    <property type="entry name" value="OB_MalK"/>
    <property type="match status" value="1"/>
</dbReference>
<dbReference type="InterPro" id="IPR003593">
    <property type="entry name" value="AAA+_ATPase"/>
</dbReference>
<gene>
    <name evidence="7" type="primary">ugpC</name>
    <name evidence="7" type="ORF">F7R26_038220</name>
</gene>
<evidence type="ECO:0000313" key="7">
    <source>
        <dbReference type="EMBL" id="QOT82116.1"/>
    </source>
</evidence>
<dbReference type="PROSITE" id="PS00211">
    <property type="entry name" value="ABC_TRANSPORTER_1"/>
    <property type="match status" value="1"/>
</dbReference>
<dbReference type="GO" id="GO:0055052">
    <property type="term" value="C:ATP-binding cassette (ABC) transporter complex, substrate-binding subunit-containing"/>
    <property type="evidence" value="ECO:0007669"/>
    <property type="project" value="TreeGrafter"/>
</dbReference>
<evidence type="ECO:0000313" key="8">
    <source>
        <dbReference type="Proteomes" id="UP000397656"/>
    </source>
</evidence>
<evidence type="ECO:0000256" key="2">
    <source>
        <dbReference type="ARBA" id="ARBA00022475"/>
    </source>
</evidence>
<dbReference type="Gene3D" id="3.40.50.300">
    <property type="entry name" value="P-loop containing nucleotide triphosphate hydrolases"/>
    <property type="match status" value="1"/>
</dbReference>
<geneLocation type="plasmid" evidence="7 8">
    <name>pRK1-2</name>
</geneLocation>
<keyword evidence="4" id="KW-0547">Nucleotide-binding</keyword>
<dbReference type="Pfam" id="PF00005">
    <property type="entry name" value="ABC_tran"/>
    <property type="match status" value="1"/>
</dbReference>
<dbReference type="InterPro" id="IPR015855">
    <property type="entry name" value="ABC_transpr_MalK-like"/>
</dbReference>
<keyword evidence="3" id="KW-0997">Cell inner membrane</keyword>
<dbReference type="FunFam" id="3.40.50.300:FF:000042">
    <property type="entry name" value="Maltose/maltodextrin ABC transporter, ATP-binding protein"/>
    <property type="match status" value="1"/>
</dbReference>
<protein>
    <submittedName>
        <fullName evidence="7">sn-glycerol-3-phosphate ABC transporter ATP-binding protein UgpC</fullName>
    </submittedName>
</protein>
<evidence type="ECO:0000256" key="5">
    <source>
        <dbReference type="ARBA" id="ARBA00022840"/>
    </source>
</evidence>
<dbReference type="Proteomes" id="UP000397656">
    <property type="component" value="Plasmid pRK1-2"/>
</dbReference>
<keyword evidence="1" id="KW-0813">Transport</keyword>
<name>A0A643G2M8_9BURK</name>